<dbReference type="GeneID" id="22911727"/>
<comment type="caution">
    <text evidence="2">The sequence shown here is derived from an EMBL/GenBank/DDBJ whole genome shotgun (WGS) entry which is preliminary data.</text>
</comment>
<organism evidence="2 3">
    <name type="scientific">Gregarina niphandrodes</name>
    <name type="common">Septate eugregarine</name>
    <dbReference type="NCBI Taxonomy" id="110365"/>
    <lineage>
        <taxon>Eukaryota</taxon>
        <taxon>Sar</taxon>
        <taxon>Alveolata</taxon>
        <taxon>Apicomplexa</taxon>
        <taxon>Conoidasida</taxon>
        <taxon>Gregarinasina</taxon>
        <taxon>Eugregarinorida</taxon>
        <taxon>Gregarinidae</taxon>
        <taxon>Gregarina</taxon>
    </lineage>
</organism>
<evidence type="ECO:0000313" key="3">
    <source>
        <dbReference type="Proteomes" id="UP000019763"/>
    </source>
</evidence>
<dbReference type="RefSeq" id="XP_011129605.1">
    <property type="nucleotide sequence ID" value="XM_011131303.1"/>
</dbReference>
<protein>
    <submittedName>
        <fullName evidence="2">Uncharacterized protein</fullName>
    </submittedName>
</protein>
<dbReference type="Proteomes" id="UP000019763">
    <property type="component" value="Unassembled WGS sequence"/>
</dbReference>
<evidence type="ECO:0000313" key="2">
    <source>
        <dbReference type="EMBL" id="EZG75641.1"/>
    </source>
</evidence>
<sequence>MFPAVGGGKGIQQRCLGLVLAGVGAAGGISEMDWFGSFWRPLKVDEFEAITGQMPAESWKRVTQWRSLANQLKASDSKFDPALWTWIGCERKLYALYTPTLPRLTTFGDELFRWNANAGAGSDLNARVETVPGADLPEKNASSRGARFDYDAYCKLRSTLSETGWKSLRRVTPAAFDKCNLAYVEVGAAISECFEEPYGAVDPQVRKSVVGKLGCGLQSVRLRNWLTGCLLQHAEGSLTDLAVFCAHVLKFAPLSGRIREPGGLHDPVAVAEAHLQVGLRCKKLECLRDGYLKFDEYAERFDSGDETRLELWKQRLANQPTVSVSSFGEMQQPKNDKPQLLPPSPVLKAGGVEEAWASRYWDLVSPEEHACLSRLVSPVPERRREAWRSVALRLSAVDPGQDGTDRVGTSDLGTSDLGTVGWTMTRSRGGERPLYIPELGTMNAPAKELGYFSTGYDGYCALYNLLGRDNWAKLRTIKPIHFKSCKEGYLRLAAEFHQCFVAPFGILDGHGVTSLTKQMRCDYRIHRDALRQARRVLPHTLRDDPVG</sequence>
<name>A0A023B9U1_GRENI</name>
<feature type="region of interest" description="Disordered" evidence="1">
    <location>
        <begin position="326"/>
        <end position="345"/>
    </location>
</feature>
<keyword evidence="3" id="KW-1185">Reference proteome</keyword>
<accession>A0A023B9U1</accession>
<reference evidence="2" key="1">
    <citation type="submission" date="2013-12" db="EMBL/GenBank/DDBJ databases">
        <authorList>
            <person name="Omoto C.K."/>
            <person name="Sibley D."/>
            <person name="Venepally P."/>
            <person name="Hadjithomas M."/>
            <person name="Karamycheva S."/>
            <person name="Brunk B."/>
            <person name="Roos D."/>
            <person name="Caler E."/>
            <person name="Lorenzi H."/>
        </authorList>
    </citation>
    <scope>NUCLEOTIDE SEQUENCE</scope>
</reference>
<evidence type="ECO:0000256" key="1">
    <source>
        <dbReference type="SAM" id="MobiDB-lite"/>
    </source>
</evidence>
<dbReference type="EMBL" id="AFNH02000354">
    <property type="protein sequence ID" value="EZG75641.1"/>
    <property type="molecule type" value="Genomic_DNA"/>
</dbReference>
<dbReference type="VEuPathDB" id="CryptoDB:GNI_046170"/>
<gene>
    <name evidence="2" type="ORF">GNI_046170</name>
</gene>
<dbReference type="AlphaFoldDB" id="A0A023B9U1"/>
<proteinExistence type="predicted"/>